<dbReference type="GO" id="GO:0052745">
    <property type="term" value="F:inositol phosphate phosphatase activity"/>
    <property type="evidence" value="ECO:0007669"/>
    <property type="project" value="InterPro"/>
</dbReference>
<dbReference type="PANTHER" id="PTHR11200">
    <property type="entry name" value="INOSITOL 5-PHOSPHATASE"/>
    <property type="match status" value="1"/>
</dbReference>
<dbReference type="GO" id="GO:0016020">
    <property type="term" value="C:membrane"/>
    <property type="evidence" value="ECO:0007669"/>
    <property type="project" value="TreeGrafter"/>
</dbReference>
<accession>A0A6G1S8Y4</accession>
<dbReference type="GO" id="GO:0004439">
    <property type="term" value="F:phosphatidylinositol-4,5-bisphosphate 5-phosphatase activity"/>
    <property type="evidence" value="ECO:0007669"/>
    <property type="project" value="TreeGrafter"/>
</dbReference>
<dbReference type="Pfam" id="PF21310">
    <property type="entry name" value="OCRL-like_ASH"/>
    <property type="match status" value="1"/>
</dbReference>
<dbReference type="InterPro" id="IPR046985">
    <property type="entry name" value="IP5"/>
</dbReference>
<name>A0A6G1S8Y4_9ACAR</name>
<feature type="domain" description="Inositol polyphosphate-related phosphatase" evidence="1">
    <location>
        <begin position="20"/>
        <end position="319"/>
    </location>
</feature>
<evidence type="ECO:0000313" key="2">
    <source>
        <dbReference type="EMBL" id="MDE46627.1"/>
    </source>
</evidence>
<dbReference type="InterPro" id="IPR036691">
    <property type="entry name" value="Endo/exonu/phosph_ase_sf"/>
</dbReference>
<gene>
    <name evidence="2" type="primary">Inpp5b</name>
    <name evidence="2" type="ORF">g.8837</name>
</gene>
<dbReference type="FunFam" id="3.60.10.10:FF:000004">
    <property type="entry name" value="Type II inositol 1,4,5-trisphosphate 5-phosphatase"/>
    <property type="match status" value="1"/>
</dbReference>
<dbReference type="InterPro" id="IPR000300">
    <property type="entry name" value="IPPc"/>
</dbReference>
<dbReference type="PANTHER" id="PTHR11200:SF300">
    <property type="entry name" value="TYPE II INOSITOL 1,4,5-TRISPHOSPHATE 5-PHOSPHATASE"/>
    <property type="match status" value="1"/>
</dbReference>
<evidence type="ECO:0000259" key="1">
    <source>
        <dbReference type="SMART" id="SM00128"/>
    </source>
</evidence>
<organism evidence="2">
    <name type="scientific">Aceria tosichella</name>
    <name type="common">wheat curl mite</name>
    <dbReference type="NCBI Taxonomy" id="561515"/>
    <lineage>
        <taxon>Eukaryota</taxon>
        <taxon>Metazoa</taxon>
        <taxon>Ecdysozoa</taxon>
        <taxon>Arthropoda</taxon>
        <taxon>Chelicerata</taxon>
        <taxon>Arachnida</taxon>
        <taxon>Acari</taxon>
        <taxon>Acariformes</taxon>
        <taxon>Trombidiformes</taxon>
        <taxon>Prostigmata</taxon>
        <taxon>Eupodina</taxon>
        <taxon>Eriophyoidea</taxon>
        <taxon>Eriophyidae</taxon>
        <taxon>Eriophyinae</taxon>
        <taxon>Aceriini</taxon>
        <taxon>Aceria</taxon>
    </lineage>
</organism>
<sequence>MMNKITPYLNLHEPEYTDTKQVRIFVGSWNVNGQAAFATPVNIWLNCDPFPPDVYAIGFQELDLSKEAFLFNDSIREHEWFNICRDSLHPKAKYVKVKLVRLVGMMLIVFVRKELEPFVTNVAAETVGTGIMRKMGNKGGVAIRLDLHNTSICFINSHLAAHVEEFHRRNQDYHEICSRIVFNQFQPPRYIKDHDQIYWLGDLNYRIDDLSTDEIKELVDQNAFDALLVYDQLKKQMNAKRVFEDFVEPPIKHWPTYKYNPGTNEWDTSEKNRPPAWCDRILYRGGPTQPILYRSHPKLLLSDHKPVSCLFSATVKVVDEVRFRKVYEKVMKTLDRLENESLPQVSLDKLEFVFNDVTMTEPSVDTMTVSNIGQVPVYFEFVKKLDNPTYCKSWLQISPFTALVLPGEKMKVELRVFVGAADESENITDKTTTLDDILVLHLDRGKDFFITVTVHMHKPNATPAIVDDDEPLIQL</sequence>
<dbReference type="InterPro" id="IPR013783">
    <property type="entry name" value="Ig-like_fold"/>
</dbReference>
<dbReference type="Gene3D" id="3.60.10.10">
    <property type="entry name" value="Endonuclease/exonuclease/phosphatase"/>
    <property type="match status" value="1"/>
</dbReference>
<dbReference type="Gene3D" id="2.60.40.10">
    <property type="entry name" value="Immunoglobulins"/>
    <property type="match status" value="1"/>
</dbReference>
<reference evidence="2" key="1">
    <citation type="submission" date="2018-10" db="EMBL/GenBank/DDBJ databases">
        <title>Transcriptome assembly of Aceria tosichella (Wheat curl mite) Type 2.</title>
        <authorList>
            <person name="Scully E.D."/>
            <person name="Geib S.M."/>
            <person name="Palmer N.A."/>
            <person name="Gupta A.K."/>
            <person name="Sarath G."/>
            <person name="Tatineni S."/>
        </authorList>
    </citation>
    <scope>NUCLEOTIDE SEQUENCE</scope>
    <source>
        <strain evidence="2">LincolnNE</strain>
    </source>
</reference>
<dbReference type="AlphaFoldDB" id="A0A6G1S8Y4"/>
<dbReference type="GO" id="GO:0046856">
    <property type="term" value="P:phosphatidylinositol dephosphorylation"/>
    <property type="evidence" value="ECO:0007669"/>
    <property type="project" value="InterPro"/>
</dbReference>
<proteinExistence type="predicted"/>
<dbReference type="InterPro" id="IPR048869">
    <property type="entry name" value="OCRL-1_2_ASH"/>
</dbReference>
<dbReference type="EMBL" id="GGYP01001856">
    <property type="protein sequence ID" value="MDE46627.1"/>
    <property type="molecule type" value="Transcribed_RNA"/>
</dbReference>
<protein>
    <submittedName>
        <fullName evidence="2">Type II inositol 1,4,5-trisphosphate 5-phosphatase</fullName>
    </submittedName>
</protein>
<dbReference type="CDD" id="cd09093">
    <property type="entry name" value="INPP5c_INPP5B"/>
    <property type="match status" value="1"/>
</dbReference>
<dbReference type="InterPro" id="IPR037793">
    <property type="entry name" value="OCRL1/INPP5B_INPP5c"/>
</dbReference>
<dbReference type="SMART" id="SM00128">
    <property type="entry name" value="IPPc"/>
    <property type="match status" value="1"/>
</dbReference>
<dbReference type="SUPFAM" id="SSF56219">
    <property type="entry name" value="DNase I-like"/>
    <property type="match status" value="1"/>
</dbReference>
<dbReference type="Pfam" id="PF22669">
    <property type="entry name" value="Exo_endo_phos2"/>
    <property type="match status" value="1"/>
</dbReference>